<keyword evidence="3" id="KW-1185">Reference proteome</keyword>
<dbReference type="HOGENOM" id="CLU_033858_0_0_1"/>
<evidence type="ECO:0000313" key="3">
    <source>
        <dbReference type="Proteomes" id="UP000032141"/>
    </source>
</evidence>
<feature type="region of interest" description="Disordered" evidence="1">
    <location>
        <begin position="403"/>
        <end position="427"/>
    </location>
</feature>
<dbReference type="EnsemblPlants" id="Bo7g045490.1">
    <property type="protein sequence ID" value="Bo7g045490.1"/>
    <property type="gene ID" value="Bo7g045490"/>
</dbReference>
<sequence>MGPRRKPTAPTYSQMFYDGVGTSSSGPSASEAVPDSQTSQRVSWSPPPPAPHMPPPPPPPAAAPQPVPAGVVHPDLRVPPSAPYARYTVEDLLAQPGRECLDVLDPDRLPGTYWFGANNRVGRSVSETIKGYYGGAYPNWSKTPDHVKTTWFKCFVQRWHWSLGITERVKRKFVAKAKTRLCNTVSDWKDKWEIYVYDGKPTELTKEVWDDLIAYWKLPSSICKANSCSVSRRTKDKDGHLPMVHKTGKKPHAGIRLEAYEKMGVLPSLSDLFKMTHATSDEIFVDPASEKLFNAVASRVEERETQLTQQSPDGLPVKLTTEEVNRIFEEKGRTVGIGSVNEVAKATSSYASRRDEENSQMRARMDSHKDRLDSLENLLDVMAVGNPTMQQALNERRAALGMPIRNPEDVDPDRSQPSTATDYFDNM</sequence>
<protein>
    <submittedName>
        <fullName evidence="2">Uncharacterized protein</fullName>
    </submittedName>
</protein>
<dbReference type="Proteomes" id="UP000032141">
    <property type="component" value="Chromosome C7"/>
</dbReference>
<evidence type="ECO:0000313" key="2">
    <source>
        <dbReference type="EnsemblPlants" id="Bo7g045490.1"/>
    </source>
</evidence>
<accession>A0A0D3D621</accession>
<dbReference type="InterPro" id="IPR004252">
    <property type="entry name" value="Probable_transposase_24"/>
</dbReference>
<evidence type="ECO:0000256" key="1">
    <source>
        <dbReference type="SAM" id="MobiDB-lite"/>
    </source>
</evidence>
<reference evidence="2 3" key="1">
    <citation type="journal article" date="2014" name="Genome Biol.">
        <title>Transcriptome and methylome profiling reveals relics of genome dominance in the mesopolyploid Brassica oleracea.</title>
        <authorList>
            <person name="Parkin I.A."/>
            <person name="Koh C."/>
            <person name="Tang H."/>
            <person name="Robinson S.J."/>
            <person name="Kagale S."/>
            <person name="Clarke W.E."/>
            <person name="Town C.D."/>
            <person name="Nixon J."/>
            <person name="Krishnakumar V."/>
            <person name="Bidwell S.L."/>
            <person name="Denoeud F."/>
            <person name="Belcram H."/>
            <person name="Links M.G."/>
            <person name="Just J."/>
            <person name="Clarke C."/>
            <person name="Bender T."/>
            <person name="Huebert T."/>
            <person name="Mason A.S."/>
            <person name="Pires J.C."/>
            <person name="Barker G."/>
            <person name="Moore J."/>
            <person name="Walley P.G."/>
            <person name="Manoli S."/>
            <person name="Batley J."/>
            <person name="Edwards D."/>
            <person name="Nelson M.N."/>
            <person name="Wang X."/>
            <person name="Paterson A.H."/>
            <person name="King G."/>
            <person name="Bancroft I."/>
            <person name="Chalhoub B."/>
            <person name="Sharpe A.G."/>
        </authorList>
    </citation>
    <scope>NUCLEOTIDE SEQUENCE</scope>
    <source>
        <strain evidence="2 3">cv. TO1000</strain>
    </source>
</reference>
<feature type="region of interest" description="Disordered" evidence="1">
    <location>
        <begin position="1"/>
        <end position="73"/>
    </location>
</feature>
<dbReference type="PANTHER" id="PTHR33144">
    <property type="entry name" value="OS10G0409366 PROTEIN-RELATED"/>
    <property type="match status" value="1"/>
</dbReference>
<dbReference type="STRING" id="109376.A0A0D3D621"/>
<reference evidence="2" key="2">
    <citation type="submission" date="2015-03" db="UniProtKB">
        <authorList>
            <consortium name="EnsemblPlants"/>
        </authorList>
    </citation>
    <scope>IDENTIFICATION</scope>
</reference>
<dbReference type="PANTHER" id="PTHR33144:SF45">
    <property type="entry name" value="TRANSPOSASE TNP1_EN_SPM-LIKE DOMAIN-CONTAINING PROTEIN"/>
    <property type="match status" value="1"/>
</dbReference>
<name>A0A0D3D621_BRAOL</name>
<organism evidence="2 3">
    <name type="scientific">Brassica oleracea var. oleracea</name>
    <dbReference type="NCBI Taxonomy" id="109376"/>
    <lineage>
        <taxon>Eukaryota</taxon>
        <taxon>Viridiplantae</taxon>
        <taxon>Streptophyta</taxon>
        <taxon>Embryophyta</taxon>
        <taxon>Tracheophyta</taxon>
        <taxon>Spermatophyta</taxon>
        <taxon>Magnoliopsida</taxon>
        <taxon>eudicotyledons</taxon>
        <taxon>Gunneridae</taxon>
        <taxon>Pentapetalae</taxon>
        <taxon>rosids</taxon>
        <taxon>malvids</taxon>
        <taxon>Brassicales</taxon>
        <taxon>Brassicaceae</taxon>
        <taxon>Brassiceae</taxon>
        <taxon>Brassica</taxon>
    </lineage>
</organism>
<dbReference type="Gramene" id="Bo7g045490.1">
    <property type="protein sequence ID" value="Bo7g045490.1"/>
    <property type="gene ID" value="Bo7g045490"/>
</dbReference>
<dbReference type="AlphaFoldDB" id="A0A0D3D621"/>
<proteinExistence type="predicted"/>
<feature type="compositionally biased region" description="Pro residues" evidence="1">
    <location>
        <begin position="45"/>
        <end position="67"/>
    </location>
</feature>
<dbReference type="OMA" id="WIKEPEW"/>
<dbReference type="Pfam" id="PF03004">
    <property type="entry name" value="Transposase_24"/>
    <property type="match status" value="1"/>
</dbReference>